<name>A0A8J6MBE9_9FIRM</name>
<keyword evidence="1" id="KW-0812">Transmembrane</keyword>
<comment type="caution">
    <text evidence="2">The sequence shown here is derived from an EMBL/GenBank/DDBJ whole genome shotgun (WGS) entry which is preliminary data.</text>
</comment>
<sequence length="416" mass="46356">MKRNISDLLDAYIDESVDLNGTSLLSSSRIKELTLSRINQKNTATMLEQGGQGRIRKLLSRCLLIAAIIALLCCITAFAIVFSLRDAARMDMGISAETPIPEWTEYNDVEKTAEELKDVQVTLMSTMCAEERLYAYIAISPVPEQIAAILAENASPEYEWDLSGMSTVGCTFHTEQTSYDPETQTALVKVFVYGEELRQIEQVELTLELTHNLKPEERYGPIVIPVTASQMISIPVDIPIENTKAHFEAVWGLRPEMPDVPDYVSEGKITQIAICAGYIELALETPGLSQWTTESNAEQVKIQVDPEMPLAPGMEDIKGNFIRGLFRNNWTVSVNEALQGASVNYKDGTSDVIDEIPRNLAGIWLQPSGRTPDAVYEGKQRYQFTPKQAFDLSAVESITIDGTKYFFPTMMEEIDS</sequence>
<gene>
    <name evidence="2" type="ORF">H8S57_14970</name>
</gene>
<feature type="transmembrane region" description="Helical" evidence="1">
    <location>
        <begin position="62"/>
        <end position="84"/>
    </location>
</feature>
<keyword evidence="1" id="KW-1133">Transmembrane helix</keyword>
<evidence type="ECO:0000313" key="2">
    <source>
        <dbReference type="EMBL" id="MBC5735019.1"/>
    </source>
</evidence>
<proteinExistence type="predicted"/>
<evidence type="ECO:0000313" key="3">
    <source>
        <dbReference type="Proteomes" id="UP000661435"/>
    </source>
</evidence>
<dbReference type="EMBL" id="JACOPP010000033">
    <property type="protein sequence ID" value="MBC5735019.1"/>
    <property type="molecule type" value="Genomic_DNA"/>
</dbReference>
<dbReference type="AlphaFoldDB" id="A0A8J6MBE9"/>
<keyword evidence="3" id="KW-1185">Reference proteome</keyword>
<organism evidence="2 3">
    <name type="scientific">Lawsonibacter hominis</name>
    <dbReference type="NCBI Taxonomy" id="2763053"/>
    <lineage>
        <taxon>Bacteria</taxon>
        <taxon>Bacillati</taxon>
        <taxon>Bacillota</taxon>
        <taxon>Clostridia</taxon>
        <taxon>Eubacteriales</taxon>
        <taxon>Oscillospiraceae</taxon>
        <taxon>Lawsonibacter</taxon>
    </lineage>
</organism>
<protein>
    <submittedName>
        <fullName evidence="2">Uncharacterized protein</fullName>
    </submittedName>
</protein>
<accession>A0A8J6MBE9</accession>
<evidence type="ECO:0000256" key="1">
    <source>
        <dbReference type="SAM" id="Phobius"/>
    </source>
</evidence>
<dbReference type="RefSeq" id="WP_186908810.1">
    <property type="nucleotide sequence ID" value="NZ_JACOPP010000033.1"/>
</dbReference>
<dbReference type="Proteomes" id="UP000661435">
    <property type="component" value="Unassembled WGS sequence"/>
</dbReference>
<keyword evidence="1" id="KW-0472">Membrane</keyword>
<reference evidence="2" key="1">
    <citation type="submission" date="2020-08" db="EMBL/GenBank/DDBJ databases">
        <title>Genome public.</title>
        <authorList>
            <person name="Liu C."/>
            <person name="Sun Q."/>
        </authorList>
    </citation>
    <scope>NUCLEOTIDE SEQUENCE</scope>
    <source>
        <strain evidence="2">NSJ-51</strain>
    </source>
</reference>